<sequence>MSVPDSRNSELRRSETIEPTQMQFPFMFCQPQFGYANKNIYVPLPNQSFITVGEYPTGFPANIQDFLWIEQGNPGTDTWKCLGRLNFGAFFYYTAYCNDTAKTFLDGGSMTLSVSWEYGKLIHYAMSSVDYAEYISETVPCTLSPIHYDPSSLISIPAIASGEPNPNPGPLPPLPPLPALQQQ</sequence>
<name>A0A6C0LNI0_9ZZZZ</name>
<feature type="region of interest" description="Disordered" evidence="1">
    <location>
        <begin position="162"/>
        <end position="183"/>
    </location>
</feature>
<evidence type="ECO:0000256" key="1">
    <source>
        <dbReference type="SAM" id="MobiDB-lite"/>
    </source>
</evidence>
<reference evidence="2" key="1">
    <citation type="journal article" date="2020" name="Nature">
        <title>Giant virus diversity and host interactions through global metagenomics.</title>
        <authorList>
            <person name="Schulz F."/>
            <person name="Roux S."/>
            <person name="Paez-Espino D."/>
            <person name="Jungbluth S."/>
            <person name="Walsh D.A."/>
            <person name="Denef V.J."/>
            <person name="McMahon K.D."/>
            <person name="Konstantinidis K.T."/>
            <person name="Eloe-Fadrosh E.A."/>
            <person name="Kyrpides N.C."/>
            <person name="Woyke T."/>
        </authorList>
    </citation>
    <scope>NUCLEOTIDE SEQUENCE</scope>
    <source>
        <strain evidence="2">GVMAG-M-3300027963-9</strain>
    </source>
</reference>
<evidence type="ECO:0000313" key="2">
    <source>
        <dbReference type="EMBL" id="QHU32117.1"/>
    </source>
</evidence>
<organism evidence="2">
    <name type="scientific">viral metagenome</name>
    <dbReference type="NCBI Taxonomy" id="1070528"/>
    <lineage>
        <taxon>unclassified sequences</taxon>
        <taxon>metagenomes</taxon>
        <taxon>organismal metagenomes</taxon>
    </lineage>
</organism>
<dbReference type="AlphaFoldDB" id="A0A6C0LNI0"/>
<dbReference type="EMBL" id="MN740536">
    <property type="protein sequence ID" value="QHU32117.1"/>
    <property type="molecule type" value="Genomic_DNA"/>
</dbReference>
<protein>
    <submittedName>
        <fullName evidence="2">Uncharacterized protein</fullName>
    </submittedName>
</protein>
<feature type="compositionally biased region" description="Pro residues" evidence="1">
    <location>
        <begin position="165"/>
        <end position="183"/>
    </location>
</feature>
<proteinExistence type="predicted"/>
<accession>A0A6C0LNI0</accession>